<sequence>MFIASQYNTHNNSLLSKVVRFLNSKDVSFETIHNLVNESTTAQLVPSFAFIGVWLSSNSNAETMRHSTFQVAYHLLHLISTKVPPIILLCGLQDLNWAAPNYHHHHSFVFCSFFERLQTIRSFVKPFAFAVENKTHLSRFSKCHSQIDSSLVNKYPGILMELYSDSNYQLDFMQHFKTMILNNTPINEFKDILCLSNSSIILTFAIIHLLHKFNNSRKLKHSQLLYYFSLIFRYINVFVASNNVNGLLITHQILNMPFVSPFLLIAMVNNIPKSLYIYNLLIPKRLTKGDLTVEEAKQAILDQFRIVDLSFDDELNRLIEYVPQYLFSFFLESSSSFEMPTDHPPDSIDNMLYMQLSNKTIPERFNTLVMKEIAQNQTIPPIEVISMGIQMDKFIINFVQLSISRGSFDKFLNSSFWSFFKDLQATVLPTVHDQFAPRLCQMIFKDASKDEIIPEMFISGILTTCMHVIIRIPYENNAIPFFLNCMKRNNEELQNLSRLIIMKIIQSDIVHISNEVVEMLKSSDDLVIILDYINALQNLNELNQFDDVKNLKGIISTMISKVPYTMTQAPVLTLSSLSSVTMPFNSVSNHINKIVGTYLSSNNVDLSRMLNQPNATNIHLLLRVLSSSIFIQKNESARAITEKTVSLLNSTNDNIIPKIKSFPVSSSMLVLPVAQHLLRQLLIFKHHDLAYVLIDAMSKPLLNDSIPLHWIIRFLSKNYDILTSDVKNTFDKITSSLPNADELYLSANKGYKIVDIIKLIQNTKVDYQQTPDVIKREYISSQKLNIIFSAVSILVRNDNVQTIVSEIVEPIYQQYLLNCSPSALYSFAMLLYYMPMSIILGIFTEVMKHRVFISALDILKYYLVFAPINIFKKICESATDFIKSDDIKLRSFMYIVIPSFCRLQQDEEVATKLLCGLLENVSPKTSSSLQENVIDVVGMIYVMLKLHKKRASLINSSKNFSPDLKAIIASSLDIEIDMPTTPNKPLVPKYMASSHF</sequence>
<evidence type="ECO:0000256" key="1">
    <source>
        <dbReference type="SAM" id="Phobius"/>
    </source>
</evidence>
<proteinExistence type="predicted"/>
<accession>A0ABR2L1H6</accession>
<name>A0ABR2L1H6_9EUKA</name>
<comment type="caution">
    <text evidence="2">The sequence shown here is derived from an EMBL/GenBank/DDBJ whole genome shotgun (WGS) entry which is preliminary data.</text>
</comment>
<keyword evidence="1" id="KW-0812">Transmembrane</keyword>
<evidence type="ECO:0000313" key="3">
    <source>
        <dbReference type="Proteomes" id="UP001470230"/>
    </source>
</evidence>
<evidence type="ECO:0000313" key="2">
    <source>
        <dbReference type="EMBL" id="KAK8897057.1"/>
    </source>
</evidence>
<protein>
    <submittedName>
        <fullName evidence="2">Uncharacterized protein</fullName>
    </submittedName>
</protein>
<gene>
    <name evidence="2" type="ORF">M9Y10_014991</name>
</gene>
<organism evidence="2 3">
    <name type="scientific">Tritrichomonas musculus</name>
    <dbReference type="NCBI Taxonomy" id="1915356"/>
    <lineage>
        <taxon>Eukaryota</taxon>
        <taxon>Metamonada</taxon>
        <taxon>Parabasalia</taxon>
        <taxon>Tritrichomonadida</taxon>
        <taxon>Tritrichomonadidae</taxon>
        <taxon>Tritrichomonas</taxon>
    </lineage>
</organism>
<reference evidence="2 3" key="1">
    <citation type="submission" date="2024-04" db="EMBL/GenBank/DDBJ databases">
        <title>Tritrichomonas musculus Genome.</title>
        <authorList>
            <person name="Alves-Ferreira E."/>
            <person name="Grigg M."/>
            <person name="Lorenzi H."/>
            <person name="Galac M."/>
        </authorList>
    </citation>
    <scope>NUCLEOTIDE SEQUENCE [LARGE SCALE GENOMIC DNA]</scope>
    <source>
        <strain evidence="2 3">EAF2021</strain>
    </source>
</reference>
<feature type="transmembrane region" description="Helical" evidence="1">
    <location>
        <begin position="823"/>
        <end position="843"/>
    </location>
</feature>
<keyword evidence="1" id="KW-1133">Transmembrane helix</keyword>
<dbReference type="EMBL" id="JAPFFF010000002">
    <property type="protein sequence ID" value="KAK8897057.1"/>
    <property type="molecule type" value="Genomic_DNA"/>
</dbReference>
<keyword evidence="1" id="KW-0472">Membrane</keyword>
<keyword evidence="3" id="KW-1185">Reference proteome</keyword>
<dbReference type="Proteomes" id="UP001470230">
    <property type="component" value="Unassembled WGS sequence"/>
</dbReference>